<protein>
    <submittedName>
        <fullName evidence="3">Uncharacterized protein</fullName>
    </submittedName>
</protein>
<evidence type="ECO:0000256" key="2">
    <source>
        <dbReference type="SAM" id="MobiDB-lite"/>
    </source>
</evidence>
<keyword evidence="4" id="KW-1185">Reference proteome</keyword>
<dbReference type="OrthoDB" id="266601at2759"/>
<evidence type="ECO:0000313" key="3">
    <source>
        <dbReference type="EMBL" id="KAG5480590.1"/>
    </source>
</evidence>
<dbReference type="Proteomes" id="UP000673552">
    <property type="component" value="Chromosome 19"/>
</dbReference>
<dbReference type="RefSeq" id="XP_067179354.1">
    <property type="nucleotide sequence ID" value="XM_067323725.1"/>
</dbReference>
<dbReference type="EMBL" id="JAFEUZ010000019">
    <property type="protein sequence ID" value="KAG5480590.1"/>
    <property type="molecule type" value="Genomic_DNA"/>
</dbReference>
<feature type="compositionally biased region" description="Polar residues" evidence="2">
    <location>
        <begin position="467"/>
        <end position="477"/>
    </location>
</feature>
<dbReference type="GeneID" id="92516237"/>
<evidence type="ECO:0000256" key="1">
    <source>
        <dbReference type="SAM" id="Coils"/>
    </source>
</evidence>
<sequence>MELQTQTQFFSLPPRPYTASLVWACLACGQLAPYQGAPYDSIYNVDGFGSPLQSTPSTVNATPGKRSAAYTTLDDRDGTAHAHSSPPSKTTQHRHGYLQYSPGEHTCHASRENLSSPRSGGVAVPAAIAAPVLSSSPVTSSPLREESLHSCVNDASDSYLSQAASSSHRRCGQPQFPLSAIPHIAGTISEGRVPPDSVRSTRQRQWWREDAAAFTEVSNPQASEAAFGDGKAAVDNGISSSCRRRASTTVTVPVTPPLFTSLGNIGNSRSSLELSPRAPSVASLPQFSPASPLLWRHADVHGVHRPLSAEACSTQEGDAMHSLTVLLMEEHLIGSREMRFCDCCGEVRCAEIRKATEPLPPSLPARAADDISYGDEAGDDDMTRAAQGAVAPQPEAWSVPLSLGCSNVVGGPGERAEVVHGPPPSHSPSRGNEPELLEAWLGNNCRTSERATTAPLDGSDSAAEIGSQASMTAQRRSPSPRAPLPDLHQQAQAKAREAAPSVRRVAAFSLARLLSKVKCTVVAAVHSLNPLSLALLHVYPSSGGGDNKGGTVEGNDRSTVFGRDSAQLQGSSASCVSPPSQDGWHPRYQHNTCEREEMKGGRWTTASASTETSRATPSMSVSAERTTPCWATPLSLAGGGPVEDLNSASVDSSGPPSWAFTAPDEEEVCRVEDSDEGLVIQHLLGSAQGDEDAGRGGAEGACSRPRRFDDGYALTPAAKGTAAAAETTGMMRAWKDKWNSISISEALWRLVLPSFSSPFLTMMSMPSTASADRVLSLGSKRPIGCLMDWIASSPRRGVLESTVSSAVAAGARPYRGFRGDVEEAIRQLDAEQLEVAKLRLQQVLAAVNAERARREREPMDAYAA</sequence>
<evidence type="ECO:0000313" key="4">
    <source>
        <dbReference type="Proteomes" id="UP000673552"/>
    </source>
</evidence>
<gene>
    <name evidence="3" type="ORF">LSCM1_06294</name>
</gene>
<feature type="compositionally biased region" description="Low complexity" evidence="2">
    <location>
        <begin position="604"/>
        <end position="616"/>
    </location>
</feature>
<feature type="region of interest" description="Disordered" evidence="2">
    <location>
        <begin position="450"/>
        <end position="499"/>
    </location>
</feature>
<feature type="region of interest" description="Disordered" evidence="2">
    <location>
        <begin position="414"/>
        <end position="434"/>
    </location>
</feature>
<name>A0A836KS07_9TRYP</name>
<feature type="region of interest" description="Disordered" evidence="2">
    <location>
        <begin position="75"/>
        <end position="121"/>
    </location>
</feature>
<accession>A0A836KS07</accession>
<feature type="region of interest" description="Disordered" evidence="2">
    <location>
        <begin position="360"/>
        <end position="380"/>
    </location>
</feature>
<dbReference type="AlphaFoldDB" id="A0A836KS07"/>
<proteinExistence type="predicted"/>
<dbReference type="KEGG" id="lmat:92516237"/>
<feature type="coiled-coil region" evidence="1">
    <location>
        <begin position="821"/>
        <end position="850"/>
    </location>
</feature>
<reference evidence="3 4" key="1">
    <citation type="submission" date="2021-03" db="EMBL/GenBank/DDBJ databases">
        <title>Leishmania (Mundinia) martiniquensis Genome sequencing and assembly.</title>
        <authorList>
            <person name="Almutairi H."/>
            <person name="Gatherer D."/>
        </authorList>
    </citation>
    <scope>NUCLEOTIDE SEQUENCE [LARGE SCALE GENOMIC DNA]</scope>
    <source>
        <strain evidence="3">LSCM1</strain>
    </source>
</reference>
<comment type="caution">
    <text evidence="3">The sequence shown here is derived from an EMBL/GenBank/DDBJ whole genome shotgun (WGS) entry which is preliminary data.</text>
</comment>
<keyword evidence="1" id="KW-0175">Coiled coil</keyword>
<feature type="region of interest" description="Disordered" evidence="2">
    <location>
        <begin position="594"/>
        <end position="625"/>
    </location>
</feature>
<organism evidence="3 4">
    <name type="scientific">Leishmania martiniquensis</name>
    <dbReference type="NCBI Taxonomy" id="1580590"/>
    <lineage>
        <taxon>Eukaryota</taxon>
        <taxon>Discoba</taxon>
        <taxon>Euglenozoa</taxon>
        <taxon>Kinetoplastea</taxon>
        <taxon>Metakinetoplastina</taxon>
        <taxon>Trypanosomatida</taxon>
        <taxon>Trypanosomatidae</taxon>
        <taxon>Leishmaniinae</taxon>
        <taxon>Leishmania</taxon>
    </lineage>
</organism>